<dbReference type="AlphaFoldDB" id="A0A146K4U3"/>
<reference evidence="1" key="1">
    <citation type="submission" date="2015-07" db="EMBL/GenBank/DDBJ databases">
        <title>Adaptation to a free-living lifestyle via gene acquisitions in the diplomonad Trepomonas sp. PC1.</title>
        <authorList>
            <person name="Xu F."/>
            <person name="Jerlstrom-Hultqvist J."/>
            <person name="Kolisko M."/>
            <person name="Simpson A.G.B."/>
            <person name="Roger A.J."/>
            <person name="Svard S.G."/>
            <person name="Andersson J.O."/>
        </authorList>
    </citation>
    <scope>NUCLEOTIDE SEQUENCE</scope>
    <source>
        <strain evidence="1">PC1</strain>
    </source>
</reference>
<organism evidence="1">
    <name type="scientific">Trepomonas sp. PC1</name>
    <dbReference type="NCBI Taxonomy" id="1076344"/>
    <lineage>
        <taxon>Eukaryota</taxon>
        <taxon>Metamonada</taxon>
        <taxon>Diplomonadida</taxon>
        <taxon>Hexamitidae</taxon>
        <taxon>Hexamitinae</taxon>
        <taxon>Trepomonas</taxon>
    </lineage>
</organism>
<name>A0A146K4U3_9EUKA</name>
<sequence>EPLQKPKSGLLKIMENFPIQSQNRRIGPEFKTMTNELKCEELLQKLEDMTISFVPKQTQYDEETTNLISYQAQQEFSKLLQQNNLQLNNFTAFETQGPQLVLQFGELLTLMTNKAQQASEQLRKHFLRQRHDLLFAYKMDEQRLNIIIQQMSDIIATLNMKLDDPTKENDDMQSRHQRSLHQLKLLSQRCTEIKYQIEQLDVELQLTLNVKCEGCQSNVNPTNQMMVLFPCGCDVCQKCAQMYQCQICQSEIQDKVNDKLINARISDPRLDFKHVLVRLTTTISEIQVIVKQAILQLE</sequence>
<dbReference type="EMBL" id="GDID01004676">
    <property type="protein sequence ID" value="JAP91930.1"/>
    <property type="molecule type" value="Transcribed_RNA"/>
</dbReference>
<accession>A0A146K4U3</accession>
<gene>
    <name evidence="1" type="ORF">TPC1_16291</name>
</gene>
<protein>
    <submittedName>
        <fullName evidence="1">Uncharacterized protein</fullName>
    </submittedName>
</protein>
<evidence type="ECO:0000313" key="1">
    <source>
        <dbReference type="EMBL" id="JAP91930.1"/>
    </source>
</evidence>
<proteinExistence type="predicted"/>
<feature type="non-terminal residue" evidence="1">
    <location>
        <position position="1"/>
    </location>
</feature>